<keyword evidence="2" id="KW-1185">Reference proteome</keyword>
<protein>
    <submittedName>
        <fullName evidence="1">Recombinase XerD</fullName>
    </submittedName>
</protein>
<evidence type="ECO:0000313" key="2">
    <source>
        <dbReference type="Proteomes" id="UP001067235"/>
    </source>
</evidence>
<gene>
    <name evidence="1" type="ORF">O4213_12205</name>
</gene>
<comment type="caution">
    <text evidence="1">The sequence shown here is derived from an EMBL/GenBank/DDBJ whole genome shotgun (WGS) entry which is preliminary data.</text>
</comment>
<reference evidence="1" key="1">
    <citation type="submission" date="2022-12" db="EMBL/GenBank/DDBJ databases">
        <authorList>
            <person name="Krivoruchko A.V."/>
            <person name="Elkin A."/>
        </authorList>
    </citation>
    <scope>NUCLEOTIDE SEQUENCE</scope>
    <source>
        <strain evidence="1">IEGM 1388</strain>
    </source>
</reference>
<dbReference type="SUPFAM" id="SSF56349">
    <property type="entry name" value="DNA breaking-rejoining enzymes"/>
    <property type="match status" value="1"/>
</dbReference>
<organism evidence="1 2">
    <name type="scientific">Gordonia rubripertincta</name>
    <name type="common">Rhodococcus corallinus</name>
    <dbReference type="NCBI Taxonomy" id="36822"/>
    <lineage>
        <taxon>Bacteria</taxon>
        <taxon>Bacillati</taxon>
        <taxon>Actinomycetota</taxon>
        <taxon>Actinomycetes</taxon>
        <taxon>Mycobacteriales</taxon>
        <taxon>Gordoniaceae</taxon>
        <taxon>Gordonia</taxon>
    </lineage>
</organism>
<sequence>MRTHGQCPSCGHEGVLPGRRKAGDDRPVCLPCAGVNDAVVRCRCCAQEGEMYRRGLCARCALRHDLQYLAGPRASATECASLIGALCAVDRPESILTWKRSPAVHALLAGLLGGTIAFTHQALDNVEHTRAAEHLRTILIEHGLLPRRDQYLAGFERWIDAKLTTVDSADSRSDLERFTRWHHLRRIRTMAAAGKATNGPVRSAKQEITETAKFLNWLHAEHHRTAITCNQHDVDEYLAAGPTTRHHIRTFFIWARQSKLNESIVIGHRQATTTPVLHQDDRIAWIRALITGPIDTLQYRVAGLLLLLYAQPVSKIVTLTIDDLVLAPTDMRLRLGAEPVPVPTPFAVLIYELLESRSNLRTTTTTSAWLFPGYRAGQHIDAQTCMQRLRRLGIDLRGSRNGTLRELVREVPPPILADMLGYSAQVTQLHSELAGNTYARYVSTARRATPDRGQARSAKPSIPT</sequence>
<dbReference type="Proteomes" id="UP001067235">
    <property type="component" value="Unassembled WGS sequence"/>
</dbReference>
<name>A0ABT4MYG8_GORRU</name>
<evidence type="ECO:0000313" key="1">
    <source>
        <dbReference type="EMBL" id="MCZ4550747.1"/>
    </source>
</evidence>
<accession>A0ABT4MYG8</accession>
<dbReference type="InterPro" id="IPR011010">
    <property type="entry name" value="DNA_brk_join_enz"/>
</dbReference>
<proteinExistence type="predicted"/>
<dbReference type="EMBL" id="JAPWIE010000003">
    <property type="protein sequence ID" value="MCZ4550747.1"/>
    <property type="molecule type" value="Genomic_DNA"/>
</dbReference>